<proteinExistence type="predicted"/>
<sequence>MRKVMKEKIPEIVKKSHRELPHFSDGRVDYSDADKAPTVITFLKHENKFLLLKRSDKVRTYKNKWCVVAGYLDELKPVGEKALEEVKEETGIKEDEISEIYSGESFMFEDENKTWISHPVLMELKEKPDVVLDWEHTDYKWVKERDLDKYISYHFLRGLKNLRTL</sequence>
<evidence type="ECO:0000259" key="1">
    <source>
        <dbReference type="PROSITE" id="PS51462"/>
    </source>
</evidence>
<dbReference type="SUPFAM" id="SSF55811">
    <property type="entry name" value="Nudix"/>
    <property type="match status" value="1"/>
</dbReference>
<dbReference type="PROSITE" id="PS51462">
    <property type="entry name" value="NUDIX"/>
    <property type="match status" value="1"/>
</dbReference>
<gene>
    <name evidence="2" type="ORF">AKJ61_04430</name>
</gene>
<keyword evidence="3" id="KW-1185">Reference proteome</keyword>
<organism evidence="2 3">
    <name type="scientific">candidate division MSBL1 archaeon SCGC-AAA259B11</name>
    <dbReference type="NCBI Taxonomy" id="1698260"/>
    <lineage>
        <taxon>Archaea</taxon>
        <taxon>Methanobacteriati</taxon>
        <taxon>Methanobacteriota</taxon>
        <taxon>candidate division MSBL1</taxon>
    </lineage>
</organism>
<accession>A0A133U3A8</accession>
<dbReference type="Gene3D" id="3.90.79.10">
    <property type="entry name" value="Nucleoside Triphosphate Pyrophosphohydrolase"/>
    <property type="match status" value="1"/>
</dbReference>
<protein>
    <recommendedName>
        <fullName evidence="1">Nudix hydrolase domain-containing protein</fullName>
    </recommendedName>
</protein>
<dbReference type="InterPro" id="IPR000086">
    <property type="entry name" value="NUDIX_hydrolase_dom"/>
</dbReference>
<reference evidence="2 3" key="1">
    <citation type="journal article" date="2016" name="Sci. Rep.">
        <title>Metabolic traits of an uncultured archaeal lineage -MSBL1- from brine pools of the Red Sea.</title>
        <authorList>
            <person name="Mwirichia R."/>
            <person name="Alam I."/>
            <person name="Rashid M."/>
            <person name="Vinu M."/>
            <person name="Ba-Alawi W."/>
            <person name="Anthony Kamau A."/>
            <person name="Kamanda Ngugi D."/>
            <person name="Goker M."/>
            <person name="Klenk H.P."/>
            <person name="Bajic V."/>
            <person name="Stingl U."/>
        </authorList>
    </citation>
    <scope>NUCLEOTIDE SEQUENCE [LARGE SCALE GENOMIC DNA]</scope>
    <source>
        <strain evidence="2">SCGC-AAA259B11</strain>
    </source>
</reference>
<dbReference type="Proteomes" id="UP000070184">
    <property type="component" value="Unassembled WGS sequence"/>
</dbReference>
<name>A0A133U3A8_9EURY</name>
<comment type="caution">
    <text evidence="2">The sequence shown here is derived from an EMBL/GenBank/DDBJ whole genome shotgun (WGS) entry which is preliminary data.</text>
</comment>
<dbReference type="Pfam" id="PF00293">
    <property type="entry name" value="NUDIX"/>
    <property type="match status" value="1"/>
</dbReference>
<evidence type="ECO:0000313" key="3">
    <source>
        <dbReference type="Proteomes" id="UP000070184"/>
    </source>
</evidence>
<evidence type="ECO:0000313" key="2">
    <source>
        <dbReference type="EMBL" id="KXA88675.1"/>
    </source>
</evidence>
<dbReference type="EMBL" id="LHXK01000091">
    <property type="protein sequence ID" value="KXA88675.1"/>
    <property type="molecule type" value="Genomic_DNA"/>
</dbReference>
<dbReference type="AlphaFoldDB" id="A0A133U3A8"/>
<dbReference type="InterPro" id="IPR015797">
    <property type="entry name" value="NUDIX_hydrolase-like_dom_sf"/>
</dbReference>
<feature type="domain" description="Nudix hydrolase" evidence="1">
    <location>
        <begin position="34"/>
        <end position="165"/>
    </location>
</feature>